<evidence type="ECO:0000256" key="7">
    <source>
        <dbReference type="ARBA" id="ARBA00022801"/>
    </source>
</evidence>
<evidence type="ECO:0000259" key="18">
    <source>
        <dbReference type="PROSITE" id="PS51762"/>
    </source>
</evidence>
<keyword evidence="11" id="KW-0326">Glycosidase</keyword>
<organism evidence="19 20">
    <name type="scientific">Lodderomyces elongisporus (strain ATCC 11503 / CBS 2605 / JCM 1781 / NBRC 1676 / NRRL YB-4239)</name>
    <name type="common">Yeast</name>
    <name type="synonym">Saccharomyces elongisporus</name>
    <dbReference type="NCBI Taxonomy" id="379508"/>
    <lineage>
        <taxon>Eukaryota</taxon>
        <taxon>Fungi</taxon>
        <taxon>Dikarya</taxon>
        <taxon>Ascomycota</taxon>
        <taxon>Saccharomycotina</taxon>
        <taxon>Pichiomycetes</taxon>
        <taxon>Debaryomycetaceae</taxon>
        <taxon>Candida/Lodderomyces clade</taxon>
        <taxon>Lodderomyces</taxon>
    </lineage>
</organism>
<dbReference type="InterPro" id="IPR050546">
    <property type="entry name" value="Glycosyl_Hydrlase_16"/>
</dbReference>
<evidence type="ECO:0000256" key="17">
    <source>
        <dbReference type="SAM" id="SignalP"/>
    </source>
</evidence>
<evidence type="ECO:0000256" key="1">
    <source>
        <dbReference type="ARBA" id="ARBA00000822"/>
    </source>
</evidence>
<dbReference type="InterPro" id="IPR000757">
    <property type="entry name" value="Beta-glucanase-like"/>
</dbReference>
<evidence type="ECO:0000256" key="16">
    <source>
        <dbReference type="SAM" id="MobiDB-lite"/>
    </source>
</evidence>
<keyword evidence="5" id="KW-0808">Transferase</keyword>
<dbReference type="InterPro" id="IPR013320">
    <property type="entry name" value="ConA-like_dom_sf"/>
</dbReference>
<name>A5DXZ7_LODEL</name>
<keyword evidence="4" id="KW-0328">Glycosyltransferase</keyword>
<dbReference type="Pfam" id="PF00722">
    <property type="entry name" value="Glyco_hydro_16"/>
    <property type="match status" value="1"/>
</dbReference>
<evidence type="ECO:0000256" key="8">
    <source>
        <dbReference type="ARBA" id="ARBA00023136"/>
    </source>
</evidence>
<gene>
    <name evidence="19" type="ORF">LELG_02234</name>
</gene>
<comment type="catalytic activity">
    <reaction evidence="1">
        <text>Random endo-hydrolysis of N-acetyl-beta-D-glucosaminide (1-&gt;4)-beta-linkages in chitin and chitodextrins.</text>
        <dbReference type="EC" id="3.2.1.14"/>
    </reaction>
</comment>
<evidence type="ECO:0000256" key="15">
    <source>
        <dbReference type="PIRSR" id="PIRSR037299-1"/>
    </source>
</evidence>
<dbReference type="GO" id="GO:0009277">
    <property type="term" value="C:fungal-type cell wall"/>
    <property type="evidence" value="ECO:0007669"/>
    <property type="project" value="UniProtKB-ARBA"/>
</dbReference>
<dbReference type="PIRSF" id="PIRSF037299">
    <property type="entry name" value="Glycosidase_CRH1_prd"/>
    <property type="match status" value="1"/>
</dbReference>
<dbReference type="HOGENOM" id="CLU_040459_0_0_1"/>
<dbReference type="EC" id="3.2.-.-" evidence="14"/>
<dbReference type="GO" id="GO:0098552">
    <property type="term" value="C:side of membrane"/>
    <property type="evidence" value="ECO:0007669"/>
    <property type="project" value="UniProtKB-KW"/>
</dbReference>
<evidence type="ECO:0000256" key="5">
    <source>
        <dbReference type="ARBA" id="ARBA00022679"/>
    </source>
</evidence>
<evidence type="ECO:0000313" key="20">
    <source>
        <dbReference type="Proteomes" id="UP000001996"/>
    </source>
</evidence>
<keyword evidence="6 17" id="KW-0732">Signal</keyword>
<comment type="similarity">
    <text evidence="13">Belongs to the glycosyl hydrolase 16 family. CRH1 subfamily.</text>
</comment>
<evidence type="ECO:0000256" key="11">
    <source>
        <dbReference type="ARBA" id="ARBA00023295"/>
    </source>
</evidence>
<dbReference type="Proteomes" id="UP000001996">
    <property type="component" value="Unassembled WGS sequence"/>
</dbReference>
<evidence type="ECO:0000256" key="6">
    <source>
        <dbReference type="ARBA" id="ARBA00022729"/>
    </source>
</evidence>
<dbReference type="eggNOG" id="ENOG502QVQI">
    <property type="taxonomic scope" value="Eukaryota"/>
</dbReference>
<keyword evidence="12" id="KW-0961">Cell wall biogenesis/degradation</keyword>
<proteinExistence type="inferred from homology"/>
<dbReference type="OrthoDB" id="4781at2759"/>
<keyword evidence="3" id="KW-0336">GPI-anchor</keyword>
<dbReference type="InParanoid" id="A5DXZ7"/>
<dbReference type="GO" id="GO:0008843">
    <property type="term" value="F:endochitinase activity"/>
    <property type="evidence" value="ECO:0007669"/>
    <property type="project" value="UniProtKB-EC"/>
</dbReference>
<feature type="domain" description="GH16" evidence="18">
    <location>
        <begin position="69"/>
        <end position="275"/>
    </location>
</feature>
<keyword evidence="7 14" id="KW-0378">Hydrolase</keyword>
<evidence type="ECO:0000256" key="12">
    <source>
        <dbReference type="ARBA" id="ARBA00023316"/>
    </source>
</evidence>
<evidence type="ECO:0000256" key="3">
    <source>
        <dbReference type="ARBA" id="ARBA00022622"/>
    </source>
</evidence>
<dbReference type="FunFam" id="2.60.120.200:FF:000159">
    <property type="entry name" value="Glycosidase"/>
    <property type="match status" value="1"/>
</dbReference>
<dbReference type="GO" id="GO:0031505">
    <property type="term" value="P:fungal-type cell wall organization"/>
    <property type="evidence" value="ECO:0007669"/>
    <property type="project" value="UniProtKB-ARBA"/>
</dbReference>
<comment type="subcellular location">
    <subcellularLocation>
        <location evidence="2">Membrane</location>
        <topology evidence="2">Lipid-anchor</topology>
        <topology evidence="2">GPI-anchor</topology>
    </subcellularLocation>
</comment>
<keyword evidence="9" id="KW-0325">Glycoprotein</keyword>
<keyword evidence="8 14" id="KW-0472">Membrane</keyword>
<dbReference type="GO" id="GO:0016757">
    <property type="term" value="F:glycosyltransferase activity"/>
    <property type="evidence" value="ECO:0007669"/>
    <property type="project" value="UniProtKB-KW"/>
</dbReference>
<dbReference type="STRING" id="379508.A5DXZ7"/>
<protein>
    <recommendedName>
        <fullName evidence="14">Crh-like protein</fullName>
        <ecNumber evidence="14">3.2.-.-</ecNumber>
    </recommendedName>
</protein>
<evidence type="ECO:0000256" key="2">
    <source>
        <dbReference type="ARBA" id="ARBA00004589"/>
    </source>
</evidence>
<evidence type="ECO:0000256" key="9">
    <source>
        <dbReference type="ARBA" id="ARBA00023180"/>
    </source>
</evidence>
<evidence type="ECO:0000313" key="19">
    <source>
        <dbReference type="EMBL" id="EDK44055.1"/>
    </source>
</evidence>
<keyword evidence="20" id="KW-1185">Reference proteome</keyword>
<feature type="signal peptide" evidence="17">
    <location>
        <begin position="1"/>
        <end position="17"/>
    </location>
</feature>
<dbReference type="PANTHER" id="PTHR10963:SF22">
    <property type="entry name" value="GLYCOSIDASE CRH2-RELATED"/>
    <property type="match status" value="1"/>
</dbReference>
<evidence type="ECO:0000256" key="14">
    <source>
        <dbReference type="PIRNR" id="PIRNR037299"/>
    </source>
</evidence>
<feature type="chain" id="PRO_5002681397" description="Crh-like protein" evidence="17">
    <location>
        <begin position="18"/>
        <end position="457"/>
    </location>
</feature>
<evidence type="ECO:0000256" key="4">
    <source>
        <dbReference type="ARBA" id="ARBA00022676"/>
    </source>
</evidence>
<dbReference type="OMA" id="WNATANQ"/>
<reference evidence="19 20" key="1">
    <citation type="journal article" date="2009" name="Nature">
        <title>Evolution of pathogenicity and sexual reproduction in eight Candida genomes.</title>
        <authorList>
            <person name="Butler G."/>
            <person name="Rasmussen M.D."/>
            <person name="Lin M.F."/>
            <person name="Santos M.A."/>
            <person name="Sakthikumar S."/>
            <person name="Munro C.A."/>
            <person name="Rheinbay E."/>
            <person name="Grabherr M."/>
            <person name="Forche A."/>
            <person name="Reedy J.L."/>
            <person name="Agrafioti I."/>
            <person name="Arnaud M.B."/>
            <person name="Bates S."/>
            <person name="Brown A.J."/>
            <person name="Brunke S."/>
            <person name="Costanzo M.C."/>
            <person name="Fitzpatrick D.A."/>
            <person name="de Groot P.W."/>
            <person name="Harris D."/>
            <person name="Hoyer L.L."/>
            <person name="Hube B."/>
            <person name="Klis F.M."/>
            <person name="Kodira C."/>
            <person name="Lennard N."/>
            <person name="Logue M.E."/>
            <person name="Martin R."/>
            <person name="Neiman A.M."/>
            <person name="Nikolaou E."/>
            <person name="Quail M.A."/>
            <person name="Quinn J."/>
            <person name="Santos M.C."/>
            <person name="Schmitzberger F.F."/>
            <person name="Sherlock G."/>
            <person name="Shah P."/>
            <person name="Silverstein K.A."/>
            <person name="Skrzypek M.S."/>
            <person name="Soll D."/>
            <person name="Staggs R."/>
            <person name="Stansfield I."/>
            <person name="Stumpf M.P."/>
            <person name="Sudbery P.E."/>
            <person name="Srikantha T."/>
            <person name="Zeng Q."/>
            <person name="Berman J."/>
            <person name="Berriman M."/>
            <person name="Heitman J."/>
            <person name="Gow N.A."/>
            <person name="Lorenz M.C."/>
            <person name="Birren B.W."/>
            <person name="Kellis M."/>
            <person name="Cuomo C.A."/>
        </authorList>
    </citation>
    <scope>NUCLEOTIDE SEQUENCE [LARGE SCALE GENOMIC DNA]</scope>
    <source>
        <strain evidence="20">ATCC 11503 / BCRC 21390 / CBS 2605 / JCM 1781 / NBRC 1676 / NRRL YB-4239</strain>
    </source>
</reference>
<dbReference type="GO" id="GO:0005975">
    <property type="term" value="P:carbohydrate metabolic process"/>
    <property type="evidence" value="ECO:0007669"/>
    <property type="project" value="InterPro"/>
</dbReference>
<dbReference type="Gene3D" id="2.60.120.200">
    <property type="match status" value="1"/>
</dbReference>
<dbReference type="CDD" id="cd06923">
    <property type="entry name" value="ChtBD1_GH16"/>
    <property type="match status" value="1"/>
</dbReference>
<feature type="active site" description="Proton donor" evidence="15">
    <location>
        <position position="165"/>
    </location>
</feature>
<dbReference type="CDD" id="cd02183">
    <property type="entry name" value="GH16_fungal_CRH1_transglycosylase"/>
    <property type="match status" value="1"/>
</dbReference>
<keyword evidence="10" id="KW-0449">Lipoprotein</keyword>
<evidence type="ECO:0000256" key="13">
    <source>
        <dbReference type="ARBA" id="ARBA00038074"/>
    </source>
</evidence>
<dbReference type="SUPFAM" id="SSF49899">
    <property type="entry name" value="Concanavalin A-like lectins/glucanases"/>
    <property type="match status" value="1"/>
</dbReference>
<dbReference type="EMBL" id="CH981525">
    <property type="protein sequence ID" value="EDK44055.1"/>
    <property type="molecule type" value="Genomic_DNA"/>
</dbReference>
<accession>A5DXZ7</accession>
<feature type="compositionally biased region" description="Low complexity" evidence="16">
    <location>
        <begin position="392"/>
        <end position="407"/>
    </location>
</feature>
<dbReference type="VEuPathDB" id="FungiDB:LELG_02234"/>
<dbReference type="AlphaFoldDB" id="A5DXZ7"/>
<dbReference type="FunCoup" id="A5DXZ7">
    <property type="interactions" value="383"/>
</dbReference>
<dbReference type="InterPro" id="IPR017168">
    <property type="entry name" value="CHR-like"/>
</dbReference>
<dbReference type="PANTHER" id="PTHR10963">
    <property type="entry name" value="GLYCOSYL HYDROLASE-RELATED"/>
    <property type="match status" value="1"/>
</dbReference>
<feature type="region of interest" description="Disordered" evidence="16">
    <location>
        <begin position="392"/>
        <end position="411"/>
    </location>
</feature>
<evidence type="ECO:0000256" key="10">
    <source>
        <dbReference type="ARBA" id="ARBA00023288"/>
    </source>
</evidence>
<dbReference type="PROSITE" id="PS51762">
    <property type="entry name" value="GH16_2"/>
    <property type="match status" value="1"/>
</dbReference>
<sequence length="457" mass="50235">MRSLYLVLLSLLSIALADTITCNATLSCPESAPCCSQFGQCGSGAYCLGGCDIRYSYNLTACMPMPRMEDYELTFSSKSDVQAIELQTEYLGNSSEADWVYTGWVDYYDNALLIQMPNHTTGTVVSSTKYLWYGKVSATLKTSHGGGVVTAFILFSDVQDEIDYEYVGYNLTSPETNFYAQGILNYSNSRTSTVNDTFEYYHLYEMDWYEDHIDWIIDNEVVRTLNRDDTWNDTTNRYDYPSTPSRIQFSLWPGGDSSNGQGTIEWAGGEIDWDAEDIKKYGYFYAHIKDIKIETRDLPSNLYLDGNSTDEDDYHAFLYNSTKGDASDVILTSKKTWLGSDDATGFDPQNDDDDASNNEVTTTIVKTSGSSTITTVQTTTSKHTANVPAQNTAAANQQTNTQATTTTYDSSNGIGGFVQDARLTGDSSSTGSGAAASAAGIEGVLFSILLGVVSYMV</sequence>
<feature type="active site" description="Nucleophile" evidence="15">
    <location>
        <position position="161"/>
    </location>
</feature>